<keyword evidence="3" id="KW-1185">Reference proteome</keyword>
<dbReference type="AlphaFoldDB" id="D0NRI0"/>
<feature type="non-terminal residue" evidence="2">
    <location>
        <position position="1"/>
    </location>
</feature>
<evidence type="ECO:0008006" key="4">
    <source>
        <dbReference type="Google" id="ProtNLM"/>
    </source>
</evidence>
<evidence type="ECO:0000313" key="2">
    <source>
        <dbReference type="EMBL" id="EEY63330.1"/>
    </source>
</evidence>
<dbReference type="InParanoid" id="D0NRI0"/>
<organism evidence="2 3">
    <name type="scientific">Phytophthora infestans (strain T30-4)</name>
    <name type="common">Potato late blight agent</name>
    <dbReference type="NCBI Taxonomy" id="403677"/>
    <lineage>
        <taxon>Eukaryota</taxon>
        <taxon>Sar</taxon>
        <taxon>Stramenopiles</taxon>
        <taxon>Oomycota</taxon>
        <taxon>Peronosporomycetes</taxon>
        <taxon>Peronosporales</taxon>
        <taxon>Peronosporaceae</taxon>
        <taxon>Phytophthora</taxon>
    </lineage>
</organism>
<evidence type="ECO:0000256" key="1">
    <source>
        <dbReference type="SAM" id="MobiDB-lite"/>
    </source>
</evidence>
<feature type="compositionally biased region" description="Polar residues" evidence="1">
    <location>
        <begin position="498"/>
        <end position="521"/>
    </location>
</feature>
<feature type="region of interest" description="Disordered" evidence="1">
    <location>
        <begin position="1"/>
        <end position="63"/>
    </location>
</feature>
<dbReference type="OrthoDB" id="127160at2759"/>
<dbReference type="HOGENOM" id="CLU_419571_0_0_1"/>
<dbReference type="PANTHER" id="PTHR31569">
    <property type="entry name" value="SWIM-TYPE DOMAIN-CONTAINING PROTEIN"/>
    <property type="match status" value="1"/>
</dbReference>
<reference evidence="3" key="1">
    <citation type="journal article" date="2009" name="Nature">
        <title>Genome sequence and analysis of the Irish potato famine pathogen Phytophthora infestans.</title>
        <authorList>
            <consortium name="The Broad Institute Genome Sequencing Platform"/>
            <person name="Haas B.J."/>
            <person name="Kamoun S."/>
            <person name="Zody M.C."/>
            <person name="Jiang R.H."/>
            <person name="Handsaker R.E."/>
            <person name="Cano L.M."/>
            <person name="Grabherr M."/>
            <person name="Kodira C.D."/>
            <person name="Raffaele S."/>
            <person name="Torto-Alalibo T."/>
            <person name="Bozkurt T.O."/>
            <person name="Ah-Fong A.M."/>
            <person name="Alvarado L."/>
            <person name="Anderson V.L."/>
            <person name="Armstrong M.R."/>
            <person name="Avrova A."/>
            <person name="Baxter L."/>
            <person name="Beynon J."/>
            <person name="Boevink P.C."/>
            <person name="Bollmann S.R."/>
            <person name="Bos J.I."/>
            <person name="Bulone V."/>
            <person name="Cai G."/>
            <person name="Cakir C."/>
            <person name="Carrington J.C."/>
            <person name="Chawner M."/>
            <person name="Conti L."/>
            <person name="Costanzo S."/>
            <person name="Ewan R."/>
            <person name="Fahlgren N."/>
            <person name="Fischbach M.A."/>
            <person name="Fugelstad J."/>
            <person name="Gilroy E.M."/>
            <person name="Gnerre S."/>
            <person name="Green P.J."/>
            <person name="Grenville-Briggs L.J."/>
            <person name="Griffith J."/>
            <person name="Grunwald N.J."/>
            <person name="Horn K."/>
            <person name="Horner N.R."/>
            <person name="Hu C.H."/>
            <person name="Huitema E."/>
            <person name="Jeong D.H."/>
            <person name="Jones A.M."/>
            <person name="Jones J.D."/>
            <person name="Jones R.W."/>
            <person name="Karlsson E.K."/>
            <person name="Kunjeti S.G."/>
            <person name="Lamour K."/>
            <person name="Liu Z."/>
            <person name="Ma L."/>
            <person name="Maclean D."/>
            <person name="Chibucos M.C."/>
            <person name="McDonald H."/>
            <person name="McWalters J."/>
            <person name="Meijer H.J."/>
            <person name="Morgan W."/>
            <person name="Morris P.F."/>
            <person name="Munro C.A."/>
            <person name="O'Neill K."/>
            <person name="Ospina-Giraldo M."/>
            <person name="Pinzon A."/>
            <person name="Pritchard L."/>
            <person name="Ramsahoye B."/>
            <person name="Ren Q."/>
            <person name="Restrepo S."/>
            <person name="Roy S."/>
            <person name="Sadanandom A."/>
            <person name="Savidor A."/>
            <person name="Schornack S."/>
            <person name="Schwartz D.C."/>
            <person name="Schumann U.D."/>
            <person name="Schwessinger B."/>
            <person name="Seyer L."/>
            <person name="Sharpe T."/>
            <person name="Silvar C."/>
            <person name="Song J."/>
            <person name="Studholme D.J."/>
            <person name="Sykes S."/>
            <person name="Thines M."/>
            <person name="van de Vondervoort P.J."/>
            <person name="Phuntumart V."/>
            <person name="Wawra S."/>
            <person name="Weide R."/>
            <person name="Win J."/>
            <person name="Young C."/>
            <person name="Zhou S."/>
            <person name="Fry W."/>
            <person name="Meyers B.C."/>
            <person name="van West P."/>
            <person name="Ristaino J."/>
            <person name="Govers F."/>
            <person name="Birch P.R."/>
            <person name="Whisson S.C."/>
            <person name="Judelson H.S."/>
            <person name="Nusbaum C."/>
        </authorList>
    </citation>
    <scope>NUCLEOTIDE SEQUENCE [LARGE SCALE GENOMIC DNA]</scope>
    <source>
        <strain evidence="3">T30-4</strain>
    </source>
</reference>
<gene>
    <name evidence="2" type="ORF">PITG_23336</name>
</gene>
<proteinExistence type="predicted"/>
<feature type="compositionally biased region" description="Low complexity" evidence="1">
    <location>
        <begin position="24"/>
        <end position="36"/>
    </location>
</feature>
<sequence>MPPRPRSAPKLPLLADASDDTSDDAASGGSLSEWEPSPSPPRVETTGTSSASEEAGPVCVIAPPPGETQFRSWEEFEAYFAQYQARSFQIYRTRTNTSVPVRNARIYAQGSKACKNPDEWDQYAKTYACTHYGKFRSQATSKRPRQESRASGCSAQINVCVQEINKATHTFALMITKCHLEHNHTLNEYAFKSHSSNRVSLDESALETVDELCKAGAKKTSILKFIKDNSDSNPKPQDVHNLVRKLKAREQGLTPTSNSKRLKKWMSEFGDVSGNVGRIFVDDVGEKTAFPGVTILLCQFHVLKYLRKESSSSDYGCNTWERNQLRGLMDLLVYAKTEKEYMGHFRLGASWKQLKEWVNSFMAVDECIASIMYYQTLQERRFMDEVYKKVNIQHVEYDQEMTLVANLVSEHASSIEFESSSDNCTSMESFAIRRVVATDDRPWDSNRKYREALPIASEICGSMSGLGMAHYREAMEYLKDVARRFKHCDFGTLSSQNQNVQLSDSSPSTQPAEASSAIENSQVEESDIQSGESGIQSGESGTQSGESGTQFGKHYESKTRELTSTLQEMPEHFQVDPDSDILAKLKAIPLLSVQAEALELVGKSPLGDCTANTLVLKLFAERVDTIGVDTSIAGNVMNGYLSIYTMKGVFVGVT</sequence>
<dbReference type="VEuPathDB" id="FungiDB:PITG_23336"/>
<protein>
    <recommendedName>
        <fullName evidence="4">MULE transposase domain-containing protein</fullName>
    </recommendedName>
</protein>
<dbReference type="OMA" id="MESFAIR"/>
<feature type="region of interest" description="Disordered" evidence="1">
    <location>
        <begin position="498"/>
        <end position="552"/>
    </location>
</feature>
<dbReference type="EMBL" id="DS028155">
    <property type="protein sequence ID" value="EEY63330.1"/>
    <property type="molecule type" value="Genomic_DNA"/>
</dbReference>
<dbReference type="PANTHER" id="PTHR31569:SF4">
    <property type="entry name" value="SWIM-TYPE DOMAIN-CONTAINING PROTEIN"/>
    <property type="match status" value="1"/>
</dbReference>
<dbReference type="InterPro" id="IPR052579">
    <property type="entry name" value="Zinc_finger_SWIM"/>
</dbReference>
<name>D0NRI0_PHYIT</name>
<dbReference type="Proteomes" id="UP000006643">
    <property type="component" value="Unassembled WGS sequence"/>
</dbReference>
<dbReference type="STRING" id="403677.D0NRI0"/>
<dbReference type="GeneID" id="9475853"/>
<feature type="compositionally biased region" description="Low complexity" evidence="1">
    <location>
        <begin position="528"/>
        <end position="550"/>
    </location>
</feature>
<evidence type="ECO:0000313" key="3">
    <source>
        <dbReference type="Proteomes" id="UP000006643"/>
    </source>
</evidence>
<dbReference type="KEGG" id="pif:PITG_23336"/>
<dbReference type="eggNOG" id="ENOG502RG5B">
    <property type="taxonomic scope" value="Eukaryota"/>
</dbReference>
<accession>D0NRI0</accession>
<dbReference type="RefSeq" id="XP_002898215.1">
    <property type="nucleotide sequence ID" value="XM_002898169.1"/>
</dbReference>